<sequence length="321" mass="36258">MPTLTKQEKLVYNRVATVLNFNRGQYRFGISVEDLCDGYAELGKTTLEQDSAALGCSLKLLLQKFNVRTNPDGKLNTLVLGTNENGAAGYGTQRNPPRQPQIARPPFTRTLTSIPEISVSLPQEKEKQPVPFTLNRQTFTPVYLHKSSESSSETSSLQLQNSVATGAASSLEMRVSNTSVISPSVVKSIIFDSTCKPGLQWKVALERPRTEEDEKFFNFCSEVENMVDAFPVVASDDLIIGKCYFVKYCGRYYRGTYIASCGGNLHALFDFADYEFVRPINLREIRLIPKRKEMNVPFMVLWAYTDECQVKERDRVYCKFT</sequence>
<proteinExistence type="predicted"/>
<organism evidence="1 2">
    <name type="scientific">Panagrolaimus sp. ES5</name>
    <dbReference type="NCBI Taxonomy" id="591445"/>
    <lineage>
        <taxon>Eukaryota</taxon>
        <taxon>Metazoa</taxon>
        <taxon>Ecdysozoa</taxon>
        <taxon>Nematoda</taxon>
        <taxon>Chromadorea</taxon>
        <taxon>Rhabditida</taxon>
        <taxon>Tylenchina</taxon>
        <taxon>Panagrolaimomorpha</taxon>
        <taxon>Panagrolaimoidea</taxon>
        <taxon>Panagrolaimidae</taxon>
        <taxon>Panagrolaimus</taxon>
    </lineage>
</organism>
<dbReference type="Proteomes" id="UP000887579">
    <property type="component" value="Unplaced"/>
</dbReference>
<evidence type="ECO:0000313" key="1">
    <source>
        <dbReference type="Proteomes" id="UP000887579"/>
    </source>
</evidence>
<protein>
    <submittedName>
        <fullName evidence="2">Tudor domain-containing protein</fullName>
    </submittedName>
</protein>
<evidence type="ECO:0000313" key="2">
    <source>
        <dbReference type="WBParaSite" id="ES5_v2.g15777.t1"/>
    </source>
</evidence>
<dbReference type="WBParaSite" id="ES5_v2.g15777.t1">
    <property type="protein sequence ID" value="ES5_v2.g15777.t1"/>
    <property type="gene ID" value="ES5_v2.g15777"/>
</dbReference>
<reference evidence="2" key="1">
    <citation type="submission" date="2022-11" db="UniProtKB">
        <authorList>
            <consortium name="WormBaseParasite"/>
        </authorList>
    </citation>
    <scope>IDENTIFICATION</scope>
</reference>
<name>A0AC34FFD6_9BILA</name>
<accession>A0AC34FFD6</accession>